<comment type="caution">
    <text evidence="2">The sequence shown here is derived from an EMBL/GenBank/DDBJ whole genome shotgun (WGS) entry which is preliminary data.</text>
</comment>
<dbReference type="EMBL" id="JANPWB010000006">
    <property type="protein sequence ID" value="KAJ1179423.1"/>
    <property type="molecule type" value="Genomic_DNA"/>
</dbReference>
<accession>A0AAV7TUT5</accession>
<dbReference type="Proteomes" id="UP001066276">
    <property type="component" value="Chromosome 3_2"/>
</dbReference>
<gene>
    <name evidence="2" type="ORF">NDU88_004657</name>
</gene>
<dbReference type="AlphaFoldDB" id="A0AAV7TUT5"/>
<evidence type="ECO:0000313" key="3">
    <source>
        <dbReference type="Proteomes" id="UP001066276"/>
    </source>
</evidence>
<evidence type="ECO:0000313" key="2">
    <source>
        <dbReference type="EMBL" id="KAJ1179423.1"/>
    </source>
</evidence>
<name>A0AAV7TUT5_PLEWA</name>
<evidence type="ECO:0000256" key="1">
    <source>
        <dbReference type="SAM" id="MobiDB-lite"/>
    </source>
</evidence>
<keyword evidence="3" id="KW-1185">Reference proteome</keyword>
<protein>
    <submittedName>
        <fullName evidence="2">Uncharacterized protein</fullName>
    </submittedName>
</protein>
<organism evidence="2 3">
    <name type="scientific">Pleurodeles waltl</name>
    <name type="common">Iberian ribbed newt</name>
    <dbReference type="NCBI Taxonomy" id="8319"/>
    <lineage>
        <taxon>Eukaryota</taxon>
        <taxon>Metazoa</taxon>
        <taxon>Chordata</taxon>
        <taxon>Craniata</taxon>
        <taxon>Vertebrata</taxon>
        <taxon>Euteleostomi</taxon>
        <taxon>Amphibia</taxon>
        <taxon>Batrachia</taxon>
        <taxon>Caudata</taxon>
        <taxon>Salamandroidea</taxon>
        <taxon>Salamandridae</taxon>
        <taxon>Pleurodelinae</taxon>
        <taxon>Pleurodeles</taxon>
    </lineage>
</organism>
<feature type="region of interest" description="Disordered" evidence="1">
    <location>
        <begin position="1"/>
        <end position="71"/>
    </location>
</feature>
<sequence length="71" mass="7517">MGVAASATDANAREQKRKQRRSGTGRVGERESGRAGGQERRLRDTVDTGGRPLAIQPEPTVAAEQGELQSG</sequence>
<proteinExistence type="predicted"/>
<feature type="compositionally biased region" description="Basic and acidic residues" evidence="1">
    <location>
        <begin position="27"/>
        <end position="46"/>
    </location>
</feature>
<reference evidence="2" key="1">
    <citation type="journal article" date="2022" name="bioRxiv">
        <title>Sequencing and chromosome-scale assembly of the giantPleurodeles waltlgenome.</title>
        <authorList>
            <person name="Brown T."/>
            <person name="Elewa A."/>
            <person name="Iarovenko S."/>
            <person name="Subramanian E."/>
            <person name="Araus A.J."/>
            <person name="Petzold A."/>
            <person name="Susuki M."/>
            <person name="Suzuki K.-i.T."/>
            <person name="Hayashi T."/>
            <person name="Toyoda A."/>
            <person name="Oliveira C."/>
            <person name="Osipova E."/>
            <person name="Leigh N.D."/>
            <person name="Simon A."/>
            <person name="Yun M.H."/>
        </authorList>
    </citation>
    <scope>NUCLEOTIDE SEQUENCE</scope>
    <source>
        <strain evidence="2">20211129_DDA</strain>
        <tissue evidence="2">Liver</tissue>
    </source>
</reference>